<dbReference type="PROSITE" id="PS50011">
    <property type="entry name" value="PROTEIN_KINASE_DOM"/>
    <property type="match status" value="1"/>
</dbReference>
<dbReference type="SUPFAM" id="SSF56112">
    <property type="entry name" value="Protein kinase-like (PK-like)"/>
    <property type="match status" value="1"/>
</dbReference>
<feature type="domain" description="Protein kinase" evidence="1">
    <location>
        <begin position="209"/>
        <end position="554"/>
    </location>
</feature>
<dbReference type="Gene3D" id="1.20.120.1020">
    <property type="entry name" value="Prion-inhibition and propagation, HeLo domain"/>
    <property type="match status" value="1"/>
</dbReference>
<dbReference type="PANTHER" id="PTHR37542">
    <property type="entry name" value="HELO DOMAIN-CONTAINING PROTEIN-RELATED"/>
    <property type="match status" value="1"/>
</dbReference>
<dbReference type="EMBL" id="JAWRVE010000150">
    <property type="protein sequence ID" value="KAL1853275.1"/>
    <property type="molecule type" value="Genomic_DNA"/>
</dbReference>
<reference evidence="2 3" key="1">
    <citation type="journal article" date="2024" name="IMA Fungus">
        <title>IMA Genome - F19 : A genome assembly and annotation guide to empower mycologists, including annotated draft genome sequences of Ceratocystis pirilliformis, Diaporthe australafricana, Fusarium ophioides, Paecilomyces lecythidis, and Sporothrix stenoceras.</title>
        <authorList>
            <person name="Aylward J."/>
            <person name="Wilson A.M."/>
            <person name="Visagie C.M."/>
            <person name="Spraker J."/>
            <person name="Barnes I."/>
            <person name="Buitendag C."/>
            <person name="Ceriani C."/>
            <person name="Del Mar Angel L."/>
            <person name="du Plessis D."/>
            <person name="Fuchs T."/>
            <person name="Gasser K."/>
            <person name="Kramer D."/>
            <person name="Li W."/>
            <person name="Munsamy K."/>
            <person name="Piso A."/>
            <person name="Price J.L."/>
            <person name="Sonnekus B."/>
            <person name="Thomas C."/>
            <person name="van der Nest A."/>
            <person name="van Dijk A."/>
            <person name="van Heerden A."/>
            <person name="van Vuuren N."/>
            <person name="Yilmaz N."/>
            <person name="Duong T.A."/>
            <person name="van der Merwe N.A."/>
            <person name="Wingfield M.J."/>
            <person name="Wingfield B.D."/>
        </authorList>
    </citation>
    <scope>NUCLEOTIDE SEQUENCE [LARGE SCALE GENOMIC DNA]</scope>
    <source>
        <strain evidence="2 3">CMW 18300</strain>
    </source>
</reference>
<evidence type="ECO:0000313" key="2">
    <source>
        <dbReference type="EMBL" id="KAL1853275.1"/>
    </source>
</evidence>
<protein>
    <recommendedName>
        <fullName evidence="1">Protein kinase domain-containing protein</fullName>
    </recommendedName>
</protein>
<comment type="caution">
    <text evidence="2">The sequence shown here is derived from an EMBL/GenBank/DDBJ whole genome shotgun (WGS) entry which is preliminary data.</text>
</comment>
<proteinExistence type="predicted"/>
<evidence type="ECO:0000259" key="1">
    <source>
        <dbReference type="PROSITE" id="PS50011"/>
    </source>
</evidence>
<accession>A0ABR3W551</accession>
<sequence length="582" mass="65637">MAGLDVAAAGVSFISFAFQSFQGCVQAFEFFETTQNIGSDGDLLRTGLEIQKYRLIKWAERSGLGKTDRPTVNWQFARLVLDQLLVMLTSADKLKTRYSLDVSEETLETAEKIRNAGRPKQGIAKLIDRLRPTIQTAAGKIIQESNSTVKRLRWATRDKVKLKQYLDEIKNLVDDLDMLLEQGERESEKDMNKLLRALVSLIPSATEAEQIEELVGMGKHHRHASEEAIKAAAYVKQVRLVVGADKRDDEETPSSRKAPSFMPKLRKLKPRYVRPRVECELRETGIELALYQEEPVLVQWKIAEGSEWTRFEQQMKALTVLLMSLVDESFHSLPCLGLVSLQDKGRHGIVFALPTKSVDLQVTGLDELVETAPRASLNRRLEISRNIAETVLQLHTAGWMHKSLRPANVVFLAKQGASPEEILQSTPYIVGYDYARPDTEHAAKAFTQLPGTSLRSELYRHPQGRGADRQTYQKRFDMYALGCLIVELMAWQSLADLHSEHTVQGFRSILEQAERTNSVTEVPSLEQLMQRKGAVNDLEHHAGSQVVKAVRRCLDMKQVEGTEDAGLDDQMAVVEMLSWCKV</sequence>
<organism evidence="2 3">
    <name type="scientific">Diaporthe australafricana</name>
    <dbReference type="NCBI Taxonomy" id="127596"/>
    <lineage>
        <taxon>Eukaryota</taxon>
        <taxon>Fungi</taxon>
        <taxon>Dikarya</taxon>
        <taxon>Ascomycota</taxon>
        <taxon>Pezizomycotina</taxon>
        <taxon>Sordariomycetes</taxon>
        <taxon>Sordariomycetidae</taxon>
        <taxon>Diaporthales</taxon>
        <taxon>Diaporthaceae</taxon>
        <taxon>Diaporthe</taxon>
    </lineage>
</organism>
<dbReference type="PANTHER" id="PTHR37542:SF3">
    <property type="entry name" value="PRION-INHIBITION AND PROPAGATION HELO DOMAIN-CONTAINING PROTEIN"/>
    <property type="match status" value="1"/>
</dbReference>
<dbReference type="InterPro" id="IPR038305">
    <property type="entry name" value="HeLo_sf"/>
</dbReference>
<keyword evidence="3" id="KW-1185">Reference proteome</keyword>
<dbReference type="InterPro" id="IPR011009">
    <property type="entry name" value="Kinase-like_dom_sf"/>
</dbReference>
<evidence type="ECO:0000313" key="3">
    <source>
        <dbReference type="Proteomes" id="UP001583177"/>
    </source>
</evidence>
<dbReference type="InterPro" id="IPR029498">
    <property type="entry name" value="HeLo_dom"/>
</dbReference>
<dbReference type="Pfam" id="PF14479">
    <property type="entry name" value="HeLo"/>
    <property type="match status" value="1"/>
</dbReference>
<name>A0ABR3W551_9PEZI</name>
<dbReference type="Gene3D" id="1.10.510.10">
    <property type="entry name" value="Transferase(Phosphotransferase) domain 1"/>
    <property type="match status" value="1"/>
</dbReference>
<gene>
    <name evidence="2" type="ORF">Daus18300_011843</name>
</gene>
<dbReference type="InterPro" id="IPR000719">
    <property type="entry name" value="Prot_kinase_dom"/>
</dbReference>
<dbReference type="Proteomes" id="UP001583177">
    <property type="component" value="Unassembled WGS sequence"/>
</dbReference>